<gene>
    <name evidence="1" type="ORF">METZ01_LOCUS132602</name>
</gene>
<dbReference type="AlphaFoldDB" id="A0A381YRT4"/>
<organism evidence="1">
    <name type="scientific">marine metagenome</name>
    <dbReference type="NCBI Taxonomy" id="408172"/>
    <lineage>
        <taxon>unclassified sequences</taxon>
        <taxon>metagenomes</taxon>
        <taxon>ecological metagenomes</taxon>
    </lineage>
</organism>
<evidence type="ECO:0000313" key="1">
    <source>
        <dbReference type="EMBL" id="SVA79748.1"/>
    </source>
</evidence>
<name>A0A381YRT4_9ZZZZ</name>
<accession>A0A381YRT4</accession>
<protein>
    <submittedName>
        <fullName evidence="1">Uncharacterized protein</fullName>
    </submittedName>
</protein>
<sequence>MSLQNEIKSYFDRAAALVYDGPSVIHPIITLNALKNIIGDNRNNPSQKLLDEMAKVVESYPERIDDQAILDRVAKNGLGQTVFISDLEDACQNGNPLEMEYEAAHLQWISENGLGVLEALIEVALQDFDRLGTFSYHLQRANAFNQEIKNTWTYTRCLLKEIVKSPLPEPHAKVEIDYKLKVSSKKNQVTALASAGRLWEGDYIRIKGIRRELSYWLSSASVEMGTGEKIMNGLEDYVKKGGNFFIEMAEGLISNLNHEAKIIQLEALRYFVKNSIKSDLPVISKHLEAL</sequence>
<proteinExistence type="predicted"/>
<reference evidence="1" key="1">
    <citation type="submission" date="2018-05" db="EMBL/GenBank/DDBJ databases">
        <authorList>
            <person name="Lanie J.A."/>
            <person name="Ng W.-L."/>
            <person name="Kazmierczak K.M."/>
            <person name="Andrzejewski T.M."/>
            <person name="Davidsen T.M."/>
            <person name="Wayne K.J."/>
            <person name="Tettelin H."/>
            <person name="Glass J.I."/>
            <person name="Rusch D."/>
            <person name="Podicherti R."/>
            <person name="Tsui H.-C.T."/>
            <person name="Winkler M.E."/>
        </authorList>
    </citation>
    <scope>NUCLEOTIDE SEQUENCE</scope>
</reference>
<dbReference type="EMBL" id="UINC01018906">
    <property type="protein sequence ID" value="SVA79748.1"/>
    <property type="molecule type" value="Genomic_DNA"/>
</dbReference>